<feature type="transmembrane region" description="Helical" evidence="9">
    <location>
        <begin position="41"/>
        <end position="59"/>
    </location>
</feature>
<keyword evidence="3 9" id="KW-0813">Transport</keyword>
<comment type="caution">
    <text evidence="13">The sequence shown here is derived from an EMBL/GenBank/DDBJ whole genome shotgun (WGS) entry which is preliminary data.</text>
</comment>
<feature type="coiled-coil region" evidence="10">
    <location>
        <begin position="181"/>
        <end position="232"/>
    </location>
</feature>
<keyword evidence="5 9" id="KW-0997">Cell inner membrane</keyword>
<dbReference type="PANTHER" id="PTHR30386">
    <property type="entry name" value="MEMBRANE FUSION SUBUNIT OF EMRAB-TOLC MULTIDRUG EFFLUX PUMP"/>
    <property type="match status" value="1"/>
</dbReference>
<dbReference type="RefSeq" id="WP_027312103.1">
    <property type="nucleotide sequence ID" value="NZ_JBHLZN010000005.1"/>
</dbReference>
<keyword evidence="8 9" id="KW-0472">Membrane</keyword>
<evidence type="ECO:0000256" key="6">
    <source>
        <dbReference type="ARBA" id="ARBA00022692"/>
    </source>
</evidence>
<dbReference type="Gene3D" id="2.40.50.100">
    <property type="match status" value="1"/>
</dbReference>
<feature type="domain" description="Multidrug resistance protein MdtA-like barrel-sandwich hybrid" evidence="11">
    <location>
        <begin position="80"/>
        <end position="342"/>
    </location>
</feature>
<evidence type="ECO:0000256" key="3">
    <source>
        <dbReference type="ARBA" id="ARBA00022448"/>
    </source>
</evidence>
<accession>A0ABV5ZEL0</accession>
<evidence type="ECO:0000256" key="8">
    <source>
        <dbReference type="ARBA" id="ARBA00023136"/>
    </source>
</evidence>
<dbReference type="Gene3D" id="2.40.30.170">
    <property type="match status" value="1"/>
</dbReference>
<dbReference type="Pfam" id="PF26002">
    <property type="entry name" value="Beta-barrel_AprE"/>
    <property type="match status" value="1"/>
</dbReference>
<dbReference type="PANTHER" id="PTHR30386:SF27">
    <property type="entry name" value="MEMBRANE FUSION PROTEIN (MFP) FAMILY PROTEIN"/>
    <property type="match status" value="1"/>
</dbReference>
<dbReference type="InterPro" id="IPR058982">
    <property type="entry name" value="Beta-barrel_AprE"/>
</dbReference>
<feature type="domain" description="AprE-like beta-barrel" evidence="12">
    <location>
        <begin position="354"/>
        <end position="440"/>
    </location>
</feature>
<dbReference type="Pfam" id="PF25917">
    <property type="entry name" value="BSH_RND"/>
    <property type="match status" value="1"/>
</dbReference>
<keyword evidence="4 9" id="KW-1003">Cell membrane</keyword>
<evidence type="ECO:0000256" key="9">
    <source>
        <dbReference type="RuleBase" id="RU365093"/>
    </source>
</evidence>
<dbReference type="NCBIfam" id="TIGR01843">
    <property type="entry name" value="type_I_hlyD"/>
    <property type="match status" value="1"/>
</dbReference>
<dbReference type="EMBL" id="JBHLZN010000005">
    <property type="protein sequence ID" value="MFB9887681.1"/>
    <property type="molecule type" value="Genomic_DNA"/>
</dbReference>
<dbReference type="InterPro" id="IPR006144">
    <property type="entry name" value="Secretion_HlyD_CS"/>
</dbReference>
<evidence type="ECO:0000256" key="10">
    <source>
        <dbReference type="SAM" id="Coils"/>
    </source>
</evidence>
<dbReference type="InterPro" id="IPR058625">
    <property type="entry name" value="MdtA-like_BSH"/>
</dbReference>
<keyword evidence="6 9" id="KW-0812">Transmembrane</keyword>
<keyword evidence="10" id="KW-0175">Coiled coil</keyword>
<evidence type="ECO:0000256" key="7">
    <source>
        <dbReference type="ARBA" id="ARBA00022989"/>
    </source>
</evidence>
<dbReference type="PROSITE" id="PS00543">
    <property type="entry name" value="HLYD_FAMILY"/>
    <property type="match status" value="1"/>
</dbReference>
<dbReference type="InterPro" id="IPR010129">
    <property type="entry name" value="T1SS_HlyD"/>
</dbReference>
<protein>
    <recommendedName>
        <fullName evidence="9">Membrane fusion protein (MFP) family protein</fullName>
    </recommendedName>
</protein>
<organism evidence="13 14">
    <name type="scientific">Balneatrix alpica</name>
    <dbReference type="NCBI Taxonomy" id="75684"/>
    <lineage>
        <taxon>Bacteria</taxon>
        <taxon>Pseudomonadati</taxon>
        <taxon>Pseudomonadota</taxon>
        <taxon>Gammaproteobacteria</taxon>
        <taxon>Oceanospirillales</taxon>
        <taxon>Balneatrichaceae</taxon>
        <taxon>Balneatrix</taxon>
    </lineage>
</organism>
<keyword evidence="7 9" id="KW-1133">Transmembrane helix</keyword>
<evidence type="ECO:0000256" key="2">
    <source>
        <dbReference type="ARBA" id="ARBA00009477"/>
    </source>
</evidence>
<evidence type="ECO:0000313" key="13">
    <source>
        <dbReference type="EMBL" id="MFB9887681.1"/>
    </source>
</evidence>
<sequence length="464" mass="53058">MKPRLILSGRQRQGLSEEEIYAFLPAALELERRPPSPLGRGLMWTLMVIFTLILLWAWWGRLDIYAQAPGQIRVSQGVQQIQSLVSAKVVEIGVKEGQQVQAGQLLLQLDSDELVLEQQRLALLWQQAYLEQARQQAWVSWLSQGAEIELQHWHWPGVPAGLQGPSQAQQQQHYYQLVQQRQGYEATLARHQQEALRLQGQYQQELLEQQRYRRLLELVNEQVAAYQKLQQQQLAARSQWLQARQQQVELEQGLAASATRLQQLQAAQAANEAGRQALIHEQRSQALAKLQQSSTEYQSLQRQWQQLQQRLAHYRLVAPLAGTVQNLQVFTLGGVVSPAQVLLEIVPQAAELEAQVWIRNQDRGFVSEGQSVKLKVDSYNFTKYGLVEARVQSIAQDASEDERYGLVYPARIQLLQTGINADQQWLPLAAGMSLSAEIHLGQRRVIEYFLSPLLKYRQDSLHER</sequence>
<keyword evidence="14" id="KW-1185">Reference proteome</keyword>
<feature type="coiled-coil region" evidence="10">
    <location>
        <begin position="283"/>
        <end position="310"/>
    </location>
</feature>
<comment type="subcellular location">
    <subcellularLocation>
        <location evidence="1 9">Cell inner membrane</location>
        <topology evidence="1 9">Single-pass membrane protein</topology>
    </subcellularLocation>
</comment>
<evidence type="ECO:0000313" key="14">
    <source>
        <dbReference type="Proteomes" id="UP001589628"/>
    </source>
</evidence>
<gene>
    <name evidence="13" type="ORF">ACFFLH_14790</name>
</gene>
<dbReference type="Proteomes" id="UP001589628">
    <property type="component" value="Unassembled WGS sequence"/>
</dbReference>
<name>A0ABV5ZEL0_9GAMM</name>
<dbReference type="InterPro" id="IPR050739">
    <property type="entry name" value="MFP"/>
</dbReference>
<evidence type="ECO:0000256" key="4">
    <source>
        <dbReference type="ARBA" id="ARBA00022475"/>
    </source>
</evidence>
<evidence type="ECO:0000256" key="5">
    <source>
        <dbReference type="ARBA" id="ARBA00022519"/>
    </source>
</evidence>
<evidence type="ECO:0000259" key="11">
    <source>
        <dbReference type="Pfam" id="PF25917"/>
    </source>
</evidence>
<reference evidence="13 14" key="1">
    <citation type="submission" date="2024-09" db="EMBL/GenBank/DDBJ databases">
        <authorList>
            <person name="Sun Q."/>
            <person name="Mori K."/>
        </authorList>
    </citation>
    <scope>NUCLEOTIDE SEQUENCE [LARGE SCALE GENOMIC DNA]</scope>
    <source>
        <strain evidence="13 14">ATCC 51285</strain>
    </source>
</reference>
<evidence type="ECO:0000256" key="1">
    <source>
        <dbReference type="ARBA" id="ARBA00004377"/>
    </source>
</evidence>
<comment type="similarity">
    <text evidence="2 9">Belongs to the membrane fusion protein (MFP) (TC 8.A.1) family.</text>
</comment>
<proteinExistence type="inferred from homology"/>
<dbReference type="PRINTS" id="PR01490">
    <property type="entry name" value="RTXTOXIND"/>
</dbReference>
<evidence type="ECO:0000259" key="12">
    <source>
        <dbReference type="Pfam" id="PF26002"/>
    </source>
</evidence>